<sequence>MALTAPVISGLTPDERSWRIDWLGDVAYPPTVNRRRQPSIRIAISPTTSCLLFNRIRSNPAEQRDVWLPIGLLPLLRVGDIWTQGKLTRRPTYDFEQFPDQLIYPDTVSVIKAGLPCGSDYLLPFNLYPWHQHHTQSHCLLITRGIQALLIPCMELIRFYFGSSSQLLQRLWSGPITPEKFWSVKQYESEIGHLHLKLADGISKASAADIGRMAMSEYAWKKADSLYRYCAQEAADGLPGKSRIYPIMGFPFQGRTSLTAVGTWLPYLGRPRSLFVVSHLRQCTHPFPFRSLSYELGRPLVRRPSKTSPEGASPADQEKRKTALVTRAAHQSLGDDDPGRGKSLLSIEGREGDRFPDLTHKPLWEEYKVRFGNVDVFVHRKSGLWEQVGFGTPEGNSETRAVEASVSVRQSVPPPLSQDSSPLPHWLKEGIERKCKELEPAYPYHPVKVERIVLPGRMEALFPLPLVVDEDGVIDSRGMYRGPDDHERPRLACLVRFSGMKNCVEPVIMGFVEGAIISAPCSEVQWLANEKTGWLEMVQRFLSMQ</sequence>
<accession>A0A975XVT8</accession>
<gene>
    <name evidence="2" type="ORF">Azoinq_06285</name>
</gene>
<dbReference type="KEGG" id="aiq:Azoinq_06285"/>
<keyword evidence="3" id="KW-1185">Reference proteome</keyword>
<dbReference type="RefSeq" id="WP_216130889.1">
    <property type="nucleotide sequence ID" value="NZ_CP064782.1"/>
</dbReference>
<organism evidence="2 3">
    <name type="scientific">Azospira inquinata</name>
    <dbReference type="NCBI Taxonomy" id="2785627"/>
    <lineage>
        <taxon>Bacteria</taxon>
        <taxon>Pseudomonadati</taxon>
        <taxon>Pseudomonadota</taxon>
        <taxon>Betaproteobacteria</taxon>
        <taxon>Rhodocyclales</taxon>
        <taxon>Rhodocyclaceae</taxon>
        <taxon>Azospira</taxon>
    </lineage>
</organism>
<dbReference type="Proteomes" id="UP000683428">
    <property type="component" value="Chromosome"/>
</dbReference>
<evidence type="ECO:0000256" key="1">
    <source>
        <dbReference type="SAM" id="MobiDB-lite"/>
    </source>
</evidence>
<dbReference type="EMBL" id="CP064782">
    <property type="protein sequence ID" value="QWT50191.1"/>
    <property type="molecule type" value="Genomic_DNA"/>
</dbReference>
<proteinExistence type="predicted"/>
<feature type="region of interest" description="Disordered" evidence="1">
    <location>
        <begin position="301"/>
        <end position="348"/>
    </location>
</feature>
<evidence type="ECO:0000313" key="2">
    <source>
        <dbReference type="EMBL" id="QWT50191.1"/>
    </source>
</evidence>
<protein>
    <submittedName>
        <fullName evidence="2">Uncharacterized protein</fullName>
    </submittedName>
</protein>
<dbReference type="AlphaFoldDB" id="A0A975XVT8"/>
<name>A0A975XVT8_9RHOO</name>
<evidence type="ECO:0000313" key="3">
    <source>
        <dbReference type="Proteomes" id="UP000683428"/>
    </source>
</evidence>
<reference evidence="2" key="1">
    <citation type="submission" date="2020-11" db="EMBL/GenBank/DDBJ databases">
        <title>Azospira inquinata sp. nov.</title>
        <authorList>
            <person name="Moe W.M."/>
            <person name="Mikes M.C."/>
        </authorList>
    </citation>
    <scope>NUCLEOTIDE SEQUENCE</scope>
    <source>
        <strain evidence="2">Azo-3</strain>
    </source>
</reference>